<dbReference type="EMBL" id="CP011126">
    <property type="protein sequence ID" value="AKQ33554.1"/>
    <property type="molecule type" value="Genomic_DNA"/>
</dbReference>
<dbReference type="InterPro" id="IPR004622">
    <property type="entry name" value="DNA_pol_HolB"/>
</dbReference>
<accession>A0ABN4HQ54</accession>
<gene>
    <name evidence="9" type="primary">holB</name>
    <name evidence="9" type="ORF">CleRT_07230</name>
</gene>
<dbReference type="EC" id="2.7.7.7" evidence="1"/>
<reference evidence="9 10" key="1">
    <citation type="journal article" date="2015" name="Genome Biol. Evol.">
        <title>Distinctive Genome Reduction Rates Revealed by Genomic Analyses of Two Coxiella-Like Endosymbionts in Ticks.</title>
        <authorList>
            <person name="Gottlieb Y."/>
            <person name="Lalzar I."/>
            <person name="Klasson L."/>
        </authorList>
    </citation>
    <scope>NUCLEOTIDE SEQUENCE [LARGE SCALE GENOMIC DNA]</scope>
    <source>
        <strain evidence="9 10">CRt</strain>
    </source>
</reference>
<keyword evidence="4" id="KW-0548">Nucleotidyltransferase</keyword>
<dbReference type="Gene3D" id="3.40.50.300">
    <property type="entry name" value="P-loop containing nucleotide triphosphate hydrolases"/>
    <property type="match status" value="1"/>
</dbReference>
<evidence type="ECO:0000256" key="3">
    <source>
        <dbReference type="ARBA" id="ARBA00022679"/>
    </source>
</evidence>
<proteinExistence type="predicted"/>
<keyword evidence="10" id="KW-1185">Reference proteome</keyword>
<dbReference type="SUPFAM" id="SSF52540">
    <property type="entry name" value="P-loop containing nucleoside triphosphate hydrolases"/>
    <property type="match status" value="1"/>
</dbReference>
<protein>
    <recommendedName>
        <fullName evidence="2">DNA polymerase III subunit delta'</fullName>
        <ecNumber evidence="1">2.7.7.7</ecNumber>
    </recommendedName>
</protein>
<evidence type="ECO:0000256" key="6">
    <source>
        <dbReference type="ARBA" id="ARBA00022932"/>
    </source>
</evidence>
<name>A0ABN4HQ54_9COXI</name>
<evidence type="ECO:0000256" key="7">
    <source>
        <dbReference type="ARBA" id="ARBA00049244"/>
    </source>
</evidence>
<evidence type="ECO:0000256" key="2">
    <source>
        <dbReference type="ARBA" id="ARBA00014363"/>
    </source>
</evidence>
<evidence type="ECO:0000256" key="5">
    <source>
        <dbReference type="ARBA" id="ARBA00022705"/>
    </source>
</evidence>
<keyword evidence="5" id="KW-0235">DNA replication</keyword>
<dbReference type="Pfam" id="PF09115">
    <property type="entry name" value="DNApol3-delta_C"/>
    <property type="match status" value="1"/>
</dbReference>
<sequence length="324" mass="36600">MIYPWQQKQWDKIVACHQQGRMPHALLLTGSRGLGKSRFAKSLAELILCKRNQTEACGICRGCQLFRVGNHPDFFEVSMEEKSKTIKVVQIRELIDALNQTSQQGHYQVVILSPAEAMNRAAANAFLKTLEEPSGQVLLILVTHQPGALPPTIVSRCQRVLFKAYSDSAVLQWVEAQIKGDKNKALQLLTVANYAPLQAIELESLNYLPLRDRLLKSLINTVTQRESAVMVVNALLKEDIKLILHIIIIFLMGVLRLQLNCHDFVLNVDHLPLLQELSSVLSQEKLLEILQQLQETWRVVTGSIAVNSQLLLEEIFLMLETHKC</sequence>
<keyword evidence="3" id="KW-0808">Transferase</keyword>
<evidence type="ECO:0000313" key="9">
    <source>
        <dbReference type="EMBL" id="AKQ33554.1"/>
    </source>
</evidence>
<evidence type="ECO:0000256" key="4">
    <source>
        <dbReference type="ARBA" id="ARBA00022695"/>
    </source>
</evidence>
<dbReference type="Pfam" id="PF13177">
    <property type="entry name" value="DNA_pol3_delta2"/>
    <property type="match status" value="1"/>
</dbReference>
<evidence type="ECO:0000313" key="10">
    <source>
        <dbReference type="Proteomes" id="UP000063965"/>
    </source>
</evidence>
<keyword evidence="6" id="KW-0239">DNA-directed DNA polymerase</keyword>
<dbReference type="InterPro" id="IPR050238">
    <property type="entry name" value="DNA_Rep/Repair_Clamp_Loader"/>
</dbReference>
<dbReference type="Gene3D" id="1.20.272.10">
    <property type="match status" value="1"/>
</dbReference>
<evidence type="ECO:0000259" key="8">
    <source>
        <dbReference type="Pfam" id="PF09115"/>
    </source>
</evidence>
<dbReference type="NCBIfam" id="NF004310">
    <property type="entry name" value="PRK05707.1"/>
    <property type="match status" value="1"/>
</dbReference>
<dbReference type="RefSeq" id="WP_048875145.1">
    <property type="nucleotide sequence ID" value="NZ_CP011126.1"/>
</dbReference>
<dbReference type="SUPFAM" id="SSF48019">
    <property type="entry name" value="post-AAA+ oligomerization domain-like"/>
    <property type="match status" value="1"/>
</dbReference>
<dbReference type="InterPro" id="IPR015199">
    <property type="entry name" value="DNA_pol_III_delta_C"/>
</dbReference>
<dbReference type="Proteomes" id="UP000063965">
    <property type="component" value="Chromosome"/>
</dbReference>
<comment type="catalytic activity">
    <reaction evidence="7">
        <text>DNA(n) + a 2'-deoxyribonucleoside 5'-triphosphate = DNA(n+1) + diphosphate</text>
        <dbReference type="Rhea" id="RHEA:22508"/>
        <dbReference type="Rhea" id="RHEA-COMP:17339"/>
        <dbReference type="Rhea" id="RHEA-COMP:17340"/>
        <dbReference type="ChEBI" id="CHEBI:33019"/>
        <dbReference type="ChEBI" id="CHEBI:61560"/>
        <dbReference type="ChEBI" id="CHEBI:173112"/>
        <dbReference type="EC" id="2.7.7.7"/>
    </reaction>
</comment>
<dbReference type="PANTHER" id="PTHR11669:SF8">
    <property type="entry name" value="DNA POLYMERASE III SUBUNIT DELTA"/>
    <property type="match status" value="1"/>
</dbReference>
<evidence type="ECO:0000256" key="1">
    <source>
        <dbReference type="ARBA" id="ARBA00012417"/>
    </source>
</evidence>
<dbReference type="InterPro" id="IPR008921">
    <property type="entry name" value="DNA_pol3_clamp-load_cplx_C"/>
</dbReference>
<feature type="domain" description="DNA polymerase III delta subunit C-terminal" evidence="8">
    <location>
        <begin position="210"/>
        <end position="320"/>
    </location>
</feature>
<dbReference type="PANTHER" id="PTHR11669">
    <property type="entry name" value="REPLICATION FACTOR C / DNA POLYMERASE III GAMMA-TAU SUBUNIT"/>
    <property type="match status" value="1"/>
</dbReference>
<dbReference type="InterPro" id="IPR027417">
    <property type="entry name" value="P-loop_NTPase"/>
</dbReference>
<organism evidence="9 10">
    <name type="scientific">Candidatus Coxiella mudrowiae</name>
    <dbReference type="NCBI Taxonomy" id="2054173"/>
    <lineage>
        <taxon>Bacteria</taxon>
        <taxon>Pseudomonadati</taxon>
        <taxon>Pseudomonadota</taxon>
        <taxon>Gammaproteobacteria</taxon>
        <taxon>Legionellales</taxon>
        <taxon>Coxiellaceae</taxon>
        <taxon>Coxiella</taxon>
    </lineage>
</organism>
<dbReference type="NCBIfam" id="TIGR00678">
    <property type="entry name" value="holB"/>
    <property type="match status" value="1"/>
</dbReference>